<gene>
    <name evidence="1" type="ORF">J2Z76_002566</name>
</gene>
<dbReference type="RefSeq" id="WP_209512428.1">
    <property type="nucleotide sequence ID" value="NZ_JAGGKS010000008.1"/>
</dbReference>
<keyword evidence="2" id="KW-1185">Reference proteome</keyword>
<proteinExistence type="predicted"/>
<dbReference type="Proteomes" id="UP001519342">
    <property type="component" value="Unassembled WGS sequence"/>
</dbReference>
<name>A0ABS4GG87_9FIRM</name>
<comment type="caution">
    <text evidence="1">The sequence shown here is derived from an EMBL/GenBank/DDBJ whole genome shotgun (WGS) entry which is preliminary data.</text>
</comment>
<reference evidence="1 2" key="1">
    <citation type="submission" date="2021-03" db="EMBL/GenBank/DDBJ databases">
        <title>Genomic Encyclopedia of Type Strains, Phase IV (KMG-IV): sequencing the most valuable type-strain genomes for metagenomic binning, comparative biology and taxonomic classification.</title>
        <authorList>
            <person name="Goeker M."/>
        </authorList>
    </citation>
    <scope>NUCLEOTIDE SEQUENCE [LARGE SCALE GENOMIC DNA]</scope>
    <source>
        <strain evidence="1 2">DSM 24004</strain>
    </source>
</reference>
<accession>A0ABS4GG87</accession>
<evidence type="ECO:0000313" key="2">
    <source>
        <dbReference type="Proteomes" id="UP001519342"/>
    </source>
</evidence>
<sequence>MVTEISKEMMDAVGMVEGKGDPIAISGTTECGKSTAMEAAAKHEAVQELLGIREALGKGSTIEVSIIATDYVGIPEDKLIMTAKLCPKTIADCSDDNDLLGNIVYSAAKDYNKNPDANLYKTKLAKALANALEHPANESLGYKIKGMTDEDFNVIMDIVMQFPIDEIMIIFNEMLARNPKKGQKGVRIFTELLSERDSFATIIQNFWNYIVDLINRDITDLEHELDECGATLEKFSDGTNKFIIALGAEDVESEIVQKLLKSEDCSKEYLLSDISLIFRGADYLYDVRNSNLLTVSVYEGKEIHCIRFIDTQGLFHATGVKTKDESERIIDILSEYHSNKLVLVVNSYITNTVKDGYEAVRMMLQEANRDIEVYIMYTHWDEYLKSYSHQSASSSRFSRGKANIDWGQKYKEASKDQDALSKMFRDSLASNTSRKKPSIISFYRAAILSDPESQMENELENNSIDYPSALHNLVEDVLKVEAKRGPRHKVTEGVEECFAIDISKHGNQNINALYENMVVECKDLKLFASTVRACNRKWCGSGTVHKSDVAVNDNGFMNITTSFVQEIRNYAMSYISKLDIDATPYITNEEDVVGFTDDLKAYLSTNQNVGREVAKLIGNEAYKNGFIKELGFKYQYDRFTDMIQYTQDNYFMAKNIPFTTTFEDCLFAAIKDCIRNFVDEKCVVVY</sequence>
<dbReference type="SUPFAM" id="SSF52540">
    <property type="entry name" value="P-loop containing nucleoside triphosphate hydrolases"/>
    <property type="match status" value="1"/>
</dbReference>
<dbReference type="EMBL" id="JAGGKS010000008">
    <property type="protein sequence ID" value="MBP1926696.1"/>
    <property type="molecule type" value="Genomic_DNA"/>
</dbReference>
<evidence type="ECO:0000313" key="1">
    <source>
        <dbReference type="EMBL" id="MBP1926696.1"/>
    </source>
</evidence>
<dbReference type="InterPro" id="IPR027417">
    <property type="entry name" value="P-loop_NTPase"/>
</dbReference>
<organism evidence="1 2">
    <name type="scientific">Sedimentibacter acidaminivorans</name>
    <dbReference type="NCBI Taxonomy" id="913099"/>
    <lineage>
        <taxon>Bacteria</taxon>
        <taxon>Bacillati</taxon>
        <taxon>Bacillota</taxon>
        <taxon>Tissierellia</taxon>
        <taxon>Sedimentibacter</taxon>
    </lineage>
</organism>
<protein>
    <submittedName>
        <fullName evidence="1">Uncharacterized protein</fullName>
    </submittedName>
</protein>